<gene>
    <name evidence="11" type="ORF">RUM43_012069</name>
</gene>
<reference evidence="11 12" key="1">
    <citation type="submission" date="2023-10" db="EMBL/GenBank/DDBJ databases">
        <title>Genomes of two closely related lineages of the louse Polyplax serrata with different host specificities.</title>
        <authorList>
            <person name="Martinu J."/>
            <person name="Tarabai H."/>
            <person name="Stefka J."/>
            <person name="Hypsa V."/>
        </authorList>
    </citation>
    <scope>NUCLEOTIDE SEQUENCE [LARGE SCALE GENOMIC DNA]</scope>
    <source>
        <strain evidence="11">HR10_N</strain>
    </source>
</reference>
<evidence type="ECO:0000256" key="6">
    <source>
        <dbReference type="ARBA" id="ARBA00023170"/>
    </source>
</evidence>
<evidence type="ECO:0000256" key="8">
    <source>
        <dbReference type="SAM" id="Phobius"/>
    </source>
</evidence>
<keyword evidence="9" id="KW-0732">Signal</keyword>
<dbReference type="EMBL" id="JAWJWE010000005">
    <property type="protein sequence ID" value="KAK6634668.1"/>
    <property type="molecule type" value="Genomic_DNA"/>
</dbReference>
<keyword evidence="2" id="KW-1003">Cell membrane</keyword>
<accession>A0AAN8PK54</accession>
<dbReference type="Proteomes" id="UP001372834">
    <property type="component" value="Unassembled WGS sequence"/>
</dbReference>
<evidence type="ECO:0000256" key="1">
    <source>
        <dbReference type="ARBA" id="ARBA00004651"/>
    </source>
</evidence>
<evidence type="ECO:0000256" key="4">
    <source>
        <dbReference type="ARBA" id="ARBA00022989"/>
    </source>
</evidence>
<dbReference type="InterPro" id="IPR056198">
    <property type="entry name" value="LBD_receptor"/>
</dbReference>
<dbReference type="InterPro" id="IPR019824">
    <property type="entry name" value="Leghaemoglobin_Fe_BS"/>
</dbReference>
<dbReference type="GO" id="GO:0020037">
    <property type="term" value="F:heme binding"/>
    <property type="evidence" value="ECO:0007669"/>
    <property type="project" value="InterPro"/>
</dbReference>
<evidence type="ECO:0000256" key="3">
    <source>
        <dbReference type="ARBA" id="ARBA00022692"/>
    </source>
</evidence>
<feature type="domain" description="Putative ionotropic receptor ligand binding" evidence="10">
    <location>
        <begin position="151"/>
        <end position="234"/>
    </location>
</feature>
<keyword evidence="5 8" id="KW-0472">Membrane</keyword>
<feature type="signal peptide" evidence="9">
    <location>
        <begin position="1"/>
        <end position="24"/>
    </location>
</feature>
<dbReference type="PANTHER" id="PTHR42643:SF30">
    <property type="entry name" value="IONOTROPIC RECEPTOR 40A-RELATED"/>
    <property type="match status" value="1"/>
</dbReference>
<dbReference type="PANTHER" id="PTHR42643">
    <property type="entry name" value="IONOTROPIC RECEPTOR 20A-RELATED"/>
    <property type="match status" value="1"/>
</dbReference>
<dbReference type="Gene3D" id="3.40.190.10">
    <property type="entry name" value="Periplasmic binding protein-like II"/>
    <property type="match status" value="1"/>
</dbReference>
<evidence type="ECO:0000256" key="7">
    <source>
        <dbReference type="ARBA" id="ARBA00023180"/>
    </source>
</evidence>
<feature type="chain" id="PRO_5042865105" description="Putative ionotropic receptor ligand binding domain-containing protein" evidence="9">
    <location>
        <begin position="25"/>
        <end position="666"/>
    </location>
</feature>
<evidence type="ECO:0000313" key="11">
    <source>
        <dbReference type="EMBL" id="KAK6634668.1"/>
    </source>
</evidence>
<evidence type="ECO:0000259" key="10">
    <source>
        <dbReference type="Pfam" id="PF24061"/>
    </source>
</evidence>
<dbReference type="PROSITE" id="PS00208">
    <property type="entry name" value="PLANT_GLOBIN"/>
    <property type="match status" value="1"/>
</dbReference>
<evidence type="ECO:0000256" key="5">
    <source>
        <dbReference type="ARBA" id="ARBA00023136"/>
    </source>
</evidence>
<keyword evidence="3 8" id="KW-0812">Transmembrane</keyword>
<evidence type="ECO:0000256" key="2">
    <source>
        <dbReference type="ARBA" id="ARBA00022475"/>
    </source>
</evidence>
<dbReference type="GO" id="GO:0005886">
    <property type="term" value="C:plasma membrane"/>
    <property type="evidence" value="ECO:0007669"/>
    <property type="project" value="UniProtKB-SubCell"/>
</dbReference>
<evidence type="ECO:0000313" key="12">
    <source>
        <dbReference type="Proteomes" id="UP001372834"/>
    </source>
</evidence>
<protein>
    <recommendedName>
        <fullName evidence="10">Putative ionotropic receptor ligand binding domain-containing protein</fullName>
    </recommendedName>
</protein>
<keyword evidence="6" id="KW-0675">Receptor</keyword>
<sequence length="666" mass="78083">MAVTQIVRVIFYSIVLFCRAIATAKITPTEKDLTEECLRRILNRYFQNESLLVVIDEMIPESKQEVKLLVDAKERFSEKILRGLMSSQSWPFHVSYNDKYLNFPAEMRLKRLNQCILFLPVGKLKPEDILKEGMAKLKRNPLWKPSGRNLIVVLLENSNLGKEDIVRRVIRALWEMSRASDNLIMIVEKGEKIFFYTWFPYRKSNCLNVTDIVHLDTYSDFQFRLNTDLFPKKMDVNLNGCEVIAATDQCIPYVFYHDESGYLRKGIEISLVNQLAELMNFRLKLVKIDNIGMTSINGTAVGVFDLLIQQKIDFAFACLMLNQERYLLAQAVHPYLYDSLVWFVPSPTLETHAGDLFLSFDRLAWFAMLLVLIVSTLVVALMKADVRAGENPSWFASFFDLVGMSVSVPIQFSVKRSIFRIFVFLFYIYSFHVTVSFQSSLFGLFKQPHFSRVYGSVDEAIDDELYVYLYRFTKGFYNQTNHPLWNRILRPERFTYADNFTQAFREIADKKNTMALYIKFPGMYMVSVNFRNSKNLPMISWLDEEFSRYPVTLYLSPGNPLFPLFQTHLQRIREFGFFHHWGRQIVDLRNPVTIRCIRLFTNYGEGPLNWKQLNGSFFLLFTLLSVALIVFICELVLYNREIRVNPRKLNNKLKSWIDKSKEMRKF</sequence>
<dbReference type="GO" id="GO:0019825">
    <property type="term" value="F:oxygen binding"/>
    <property type="evidence" value="ECO:0007669"/>
    <property type="project" value="InterPro"/>
</dbReference>
<name>A0AAN8PK54_POLSC</name>
<dbReference type="InterPro" id="IPR052192">
    <property type="entry name" value="Insect_Ionotropic_Sensory_Rcpt"/>
</dbReference>
<feature type="transmembrane region" description="Helical" evidence="8">
    <location>
        <begin position="617"/>
        <end position="638"/>
    </location>
</feature>
<keyword evidence="4 8" id="KW-1133">Transmembrane helix</keyword>
<dbReference type="AlphaFoldDB" id="A0AAN8PK54"/>
<feature type="transmembrane region" description="Helical" evidence="8">
    <location>
        <begin position="363"/>
        <end position="382"/>
    </location>
</feature>
<keyword evidence="7" id="KW-0325">Glycoprotein</keyword>
<feature type="transmembrane region" description="Helical" evidence="8">
    <location>
        <begin position="421"/>
        <end position="445"/>
    </location>
</feature>
<dbReference type="SUPFAM" id="SSF53850">
    <property type="entry name" value="Periplasmic binding protein-like II"/>
    <property type="match status" value="1"/>
</dbReference>
<comment type="caution">
    <text evidence="11">The sequence shown here is derived from an EMBL/GenBank/DDBJ whole genome shotgun (WGS) entry which is preliminary data.</text>
</comment>
<organism evidence="11 12">
    <name type="scientific">Polyplax serrata</name>
    <name type="common">Common mouse louse</name>
    <dbReference type="NCBI Taxonomy" id="468196"/>
    <lineage>
        <taxon>Eukaryota</taxon>
        <taxon>Metazoa</taxon>
        <taxon>Ecdysozoa</taxon>
        <taxon>Arthropoda</taxon>
        <taxon>Hexapoda</taxon>
        <taxon>Insecta</taxon>
        <taxon>Pterygota</taxon>
        <taxon>Neoptera</taxon>
        <taxon>Paraneoptera</taxon>
        <taxon>Psocodea</taxon>
        <taxon>Troctomorpha</taxon>
        <taxon>Phthiraptera</taxon>
        <taxon>Anoplura</taxon>
        <taxon>Polyplacidae</taxon>
        <taxon>Polyplax</taxon>
    </lineage>
</organism>
<proteinExistence type="predicted"/>
<dbReference type="Pfam" id="PF24061">
    <property type="entry name" value="LBD_receptor"/>
    <property type="match status" value="1"/>
</dbReference>
<evidence type="ECO:0000256" key="9">
    <source>
        <dbReference type="SAM" id="SignalP"/>
    </source>
</evidence>
<comment type="subcellular location">
    <subcellularLocation>
        <location evidence="1">Cell membrane</location>
        <topology evidence="1">Multi-pass membrane protein</topology>
    </subcellularLocation>
</comment>